<dbReference type="InterPro" id="IPR041492">
    <property type="entry name" value="HAD_2"/>
</dbReference>
<keyword evidence="4" id="KW-1185">Reference proteome</keyword>
<accession>A0ABY9XW54</accession>
<evidence type="ECO:0000313" key="2">
    <source>
        <dbReference type="EMBL" id="WNH12186.1"/>
    </source>
</evidence>
<dbReference type="NCBIfam" id="TIGR01509">
    <property type="entry name" value="HAD-SF-IA-v3"/>
    <property type="match status" value="1"/>
</dbReference>
<dbReference type="InterPro" id="IPR023214">
    <property type="entry name" value="HAD_sf"/>
</dbReference>
<dbReference type="EMBL" id="CP134536">
    <property type="protein sequence ID" value="WNH12186.1"/>
    <property type="molecule type" value="Genomic_DNA"/>
</dbReference>
<dbReference type="RefSeq" id="WP_415862167.1">
    <property type="nucleotide sequence ID" value="NZ_CP134536.1"/>
</dbReference>
<organism evidence="1 3">
    <name type="scientific">Thalassobellus suaedae</name>
    <dbReference type="NCBI Taxonomy" id="3074124"/>
    <lineage>
        <taxon>Bacteria</taxon>
        <taxon>Pseudomonadati</taxon>
        <taxon>Bacteroidota</taxon>
        <taxon>Flavobacteriia</taxon>
        <taxon>Flavobacteriales</taxon>
        <taxon>Flavobacteriaceae</taxon>
        <taxon>Thalassobellus</taxon>
    </lineage>
</organism>
<protein>
    <submittedName>
        <fullName evidence="1">HAD family phosphatase</fullName>
    </submittedName>
</protein>
<dbReference type="Gene3D" id="3.40.50.1000">
    <property type="entry name" value="HAD superfamily/HAD-like"/>
    <property type="match status" value="1"/>
</dbReference>
<dbReference type="Gene3D" id="1.10.150.240">
    <property type="entry name" value="Putative phosphatase, domain 2"/>
    <property type="match status" value="1"/>
</dbReference>
<dbReference type="Proteomes" id="UP001302806">
    <property type="component" value="Chromosome"/>
</dbReference>
<dbReference type="Proteomes" id="UP001303407">
    <property type="component" value="Chromosome"/>
</dbReference>
<dbReference type="InterPro" id="IPR006439">
    <property type="entry name" value="HAD-SF_hydro_IA"/>
</dbReference>
<reference evidence="3 4" key="1">
    <citation type="submission" date="2023-09" db="EMBL/GenBank/DDBJ databases">
        <title>Thalassobella suaedae gen. nov., sp. nov., a marine bacterium of the family Flavobacteriaceae isolated from a halophyte Suaeda japonica.</title>
        <authorList>
            <person name="Lee S.Y."/>
            <person name="Hwang C.Y."/>
        </authorList>
    </citation>
    <scope>NUCLEOTIDE SEQUENCE [LARGE SCALE GENOMIC DNA]</scope>
    <source>
        <strain evidence="2 4">HL-DH10</strain>
        <strain evidence="1 3">HL-DH14</strain>
    </source>
</reference>
<name>A0ABY9XW54_9FLAO</name>
<dbReference type="InterPro" id="IPR036412">
    <property type="entry name" value="HAD-like_sf"/>
</dbReference>
<dbReference type="PANTHER" id="PTHR43611">
    <property type="entry name" value="ALPHA-D-GLUCOSE 1-PHOSPHATE PHOSPHATASE"/>
    <property type="match status" value="1"/>
</dbReference>
<dbReference type="EMBL" id="CP134537">
    <property type="protein sequence ID" value="WNH10197.1"/>
    <property type="molecule type" value="Genomic_DNA"/>
</dbReference>
<dbReference type="SFLD" id="SFLDS00003">
    <property type="entry name" value="Haloacid_Dehalogenase"/>
    <property type="match status" value="1"/>
</dbReference>
<dbReference type="PANTHER" id="PTHR43611:SF3">
    <property type="entry name" value="FLAVIN MONONUCLEOTIDE HYDROLASE 1, CHLOROPLATIC"/>
    <property type="match status" value="1"/>
</dbReference>
<dbReference type="SFLD" id="SFLDG01129">
    <property type="entry name" value="C1.5:_HAD__Beta-PGM__Phosphata"/>
    <property type="match status" value="1"/>
</dbReference>
<dbReference type="InterPro" id="IPR023198">
    <property type="entry name" value="PGP-like_dom2"/>
</dbReference>
<dbReference type="SUPFAM" id="SSF56784">
    <property type="entry name" value="HAD-like"/>
    <property type="match status" value="1"/>
</dbReference>
<sequence>MTKIDTIIFDLGGVLIDWNPEYVFLDAFNGDKEKMKWFLENICTMQWNENQDAGYPTKQATNDLVSQFPEYKKYIKMYYGEWEHMLRGEISGTVKILEALINSNNYKVIALTNWSSETFPIAQKHFEFLTWFQGIVVSGNEKTRKPFKEIYEITLNRFNINPEKALFIDDNIRNIKAANTLKIKGIHFKNPEQLQNELTTYNIFIK</sequence>
<dbReference type="Pfam" id="PF13419">
    <property type="entry name" value="HAD_2"/>
    <property type="match status" value="1"/>
</dbReference>
<dbReference type="CDD" id="cd02603">
    <property type="entry name" value="HAD_sEH-N_like"/>
    <property type="match status" value="1"/>
</dbReference>
<dbReference type="NCBIfam" id="TIGR01549">
    <property type="entry name" value="HAD-SF-IA-v1"/>
    <property type="match status" value="1"/>
</dbReference>
<proteinExistence type="predicted"/>
<evidence type="ECO:0000313" key="3">
    <source>
        <dbReference type="Proteomes" id="UP001302806"/>
    </source>
</evidence>
<evidence type="ECO:0000313" key="1">
    <source>
        <dbReference type="EMBL" id="WNH10197.1"/>
    </source>
</evidence>
<evidence type="ECO:0000313" key="4">
    <source>
        <dbReference type="Proteomes" id="UP001303407"/>
    </source>
</evidence>
<gene>
    <name evidence="2" type="ORF">RHP49_14980</name>
    <name evidence="1" type="ORF">RHP51_05815</name>
</gene>